<feature type="domain" description="HTH lysR-type" evidence="5">
    <location>
        <begin position="16"/>
        <end position="74"/>
    </location>
</feature>
<evidence type="ECO:0000259" key="5">
    <source>
        <dbReference type="PROSITE" id="PS50931"/>
    </source>
</evidence>
<proteinExistence type="inferred from homology"/>
<evidence type="ECO:0000256" key="1">
    <source>
        <dbReference type="ARBA" id="ARBA00009437"/>
    </source>
</evidence>
<dbReference type="EMBL" id="PHFW01000003">
    <property type="protein sequence ID" value="PQM26049.1"/>
    <property type="molecule type" value="Genomic_DNA"/>
</dbReference>
<dbReference type="SUPFAM" id="SSF46785">
    <property type="entry name" value="Winged helix' DNA-binding domain"/>
    <property type="match status" value="1"/>
</dbReference>
<dbReference type="PRINTS" id="PR00039">
    <property type="entry name" value="HTHLYSR"/>
</dbReference>
<reference evidence="7" key="1">
    <citation type="submission" date="2017-11" db="EMBL/GenBank/DDBJ databases">
        <title>The complete genome sequence of Sphingopyxis pomeranensis sp. nov. strain WS5A3p.</title>
        <authorList>
            <person name="Kaminski M.A."/>
        </authorList>
    </citation>
    <scope>NUCLEOTIDE SEQUENCE [LARGE SCALE GENOMIC DNA]</scope>
    <source>
        <strain evidence="7">WS5A3p</strain>
    </source>
</reference>
<dbReference type="Pfam" id="PF00126">
    <property type="entry name" value="HTH_1"/>
    <property type="match status" value="1"/>
</dbReference>
<comment type="caution">
    <text evidence="6">The sequence shown here is derived from an EMBL/GenBank/DDBJ whole genome shotgun (WGS) entry which is preliminary data.</text>
</comment>
<dbReference type="GO" id="GO:0032993">
    <property type="term" value="C:protein-DNA complex"/>
    <property type="evidence" value="ECO:0007669"/>
    <property type="project" value="TreeGrafter"/>
</dbReference>
<dbReference type="InterPro" id="IPR036388">
    <property type="entry name" value="WH-like_DNA-bd_sf"/>
</dbReference>
<keyword evidence="3" id="KW-0238">DNA-binding</keyword>
<dbReference type="Pfam" id="PF03466">
    <property type="entry name" value="LysR_substrate"/>
    <property type="match status" value="1"/>
</dbReference>
<name>A0A2S8B1A5_9SPHN</name>
<dbReference type="Gene3D" id="1.10.10.10">
    <property type="entry name" value="Winged helix-like DNA-binding domain superfamily/Winged helix DNA-binding domain"/>
    <property type="match status" value="1"/>
</dbReference>
<dbReference type="PANTHER" id="PTHR30346:SF17">
    <property type="entry name" value="LYSR FAMILY TRANSCRIPTIONAL REGULATOR"/>
    <property type="match status" value="1"/>
</dbReference>
<sequence length="308" mass="32961">MSEIVIINLISELIMIDAEQLSCFIAVAETRSFVQAADRLGVVQSVVSKRLRRLEDELGAALVDRSNRRAIALTRVGALFLEEAREALARLEGAARVGKGLARGEAGPLRIGYVFSAAMTGLVTRIARRLAAARPGVEVRLVLMETPDQLAALADGRLDIALTRPRPSYPAGTEAHRIHREGVILALGSGERFARRGSVTVADLAARTFIVPQFQESVGLIEHVRALAKKGDFLPVRTIETPDYISAASLAAAGLGLILAPASLQKLGLDGLAFVPIADFEADFELMLVRRAGVAPGLADILLDEFAQ</sequence>
<dbReference type="GO" id="GO:0003677">
    <property type="term" value="F:DNA binding"/>
    <property type="evidence" value="ECO:0007669"/>
    <property type="project" value="UniProtKB-KW"/>
</dbReference>
<dbReference type="AlphaFoldDB" id="A0A2S8B1A5"/>
<dbReference type="Proteomes" id="UP000238954">
    <property type="component" value="Chromosome"/>
</dbReference>
<keyword evidence="7" id="KW-1185">Reference proteome</keyword>
<organism evidence="6 7">
    <name type="scientific">Sphingopyxis lindanitolerans</name>
    <dbReference type="NCBI Taxonomy" id="2054227"/>
    <lineage>
        <taxon>Bacteria</taxon>
        <taxon>Pseudomonadati</taxon>
        <taxon>Pseudomonadota</taxon>
        <taxon>Alphaproteobacteria</taxon>
        <taxon>Sphingomonadales</taxon>
        <taxon>Sphingomonadaceae</taxon>
        <taxon>Sphingopyxis</taxon>
    </lineage>
</organism>
<dbReference type="SUPFAM" id="SSF53850">
    <property type="entry name" value="Periplasmic binding protein-like II"/>
    <property type="match status" value="1"/>
</dbReference>
<evidence type="ECO:0000256" key="2">
    <source>
        <dbReference type="ARBA" id="ARBA00023015"/>
    </source>
</evidence>
<dbReference type="PANTHER" id="PTHR30346">
    <property type="entry name" value="TRANSCRIPTIONAL DUAL REGULATOR HCAR-RELATED"/>
    <property type="match status" value="1"/>
</dbReference>
<gene>
    <name evidence="6" type="ORF">CVO77_13205</name>
</gene>
<dbReference type="PROSITE" id="PS50931">
    <property type="entry name" value="HTH_LYSR"/>
    <property type="match status" value="1"/>
</dbReference>
<evidence type="ECO:0000256" key="4">
    <source>
        <dbReference type="ARBA" id="ARBA00023163"/>
    </source>
</evidence>
<accession>A0A2S8B1A5</accession>
<dbReference type="InterPro" id="IPR000847">
    <property type="entry name" value="LysR_HTH_N"/>
</dbReference>
<dbReference type="GO" id="GO:0003700">
    <property type="term" value="F:DNA-binding transcription factor activity"/>
    <property type="evidence" value="ECO:0007669"/>
    <property type="project" value="InterPro"/>
</dbReference>
<evidence type="ECO:0000256" key="3">
    <source>
        <dbReference type="ARBA" id="ARBA00023125"/>
    </source>
</evidence>
<keyword evidence="4" id="KW-0804">Transcription</keyword>
<comment type="similarity">
    <text evidence="1">Belongs to the LysR transcriptional regulatory family.</text>
</comment>
<keyword evidence="2" id="KW-0805">Transcription regulation</keyword>
<evidence type="ECO:0000313" key="7">
    <source>
        <dbReference type="Proteomes" id="UP000238954"/>
    </source>
</evidence>
<dbReference type="CDD" id="cd08414">
    <property type="entry name" value="PBP2_LTTR_aromatics_like"/>
    <property type="match status" value="1"/>
</dbReference>
<evidence type="ECO:0000313" key="6">
    <source>
        <dbReference type="EMBL" id="PQM26049.1"/>
    </source>
</evidence>
<protein>
    <submittedName>
        <fullName evidence="6">LysR family transcriptional regulator</fullName>
    </submittedName>
</protein>
<dbReference type="InterPro" id="IPR005119">
    <property type="entry name" value="LysR_subst-bd"/>
</dbReference>
<dbReference type="FunFam" id="1.10.10.10:FF:000001">
    <property type="entry name" value="LysR family transcriptional regulator"/>
    <property type="match status" value="1"/>
</dbReference>
<dbReference type="Gene3D" id="3.40.190.10">
    <property type="entry name" value="Periplasmic binding protein-like II"/>
    <property type="match status" value="2"/>
</dbReference>
<dbReference type="InterPro" id="IPR036390">
    <property type="entry name" value="WH_DNA-bd_sf"/>
</dbReference>